<accession>A0AAV2G106</accession>
<protein>
    <submittedName>
        <fullName evidence="1">Uncharacterized protein</fullName>
    </submittedName>
</protein>
<proteinExistence type="predicted"/>
<name>A0AAV2G106_9ROSI</name>
<keyword evidence="2" id="KW-1185">Reference proteome</keyword>
<reference evidence="1 2" key="1">
    <citation type="submission" date="2024-04" db="EMBL/GenBank/DDBJ databases">
        <authorList>
            <person name="Fracassetti M."/>
        </authorList>
    </citation>
    <scope>NUCLEOTIDE SEQUENCE [LARGE SCALE GENOMIC DNA]</scope>
</reference>
<dbReference type="AlphaFoldDB" id="A0AAV2G106"/>
<organism evidence="1 2">
    <name type="scientific">Linum trigynum</name>
    <dbReference type="NCBI Taxonomy" id="586398"/>
    <lineage>
        <taxon>Eukaryota</taxon>
        <taxon>Viridiplantae</taxon>
        <taxon>Streptophyta</taxon>
        <taxon>Embryophyta</taxon>
        <taxon>Tracheophyta</taxon>
        <taxon>Spermatophyta</taxon>
        <taxon>Magnoliopsida</taxon>
        <taxon>eudicotyledons</taxon>
        <taxon>Gunneridae</taxon>
        <taxon>Pentapetalae</taxon>
        <taxon>rosids</taxon>
        <taxon>fabids</taxon>
        <taxon>Malpighiales</taxon>
        <taxon>Linaceae</taxon>
        <taxon>Linum</taxon>
    </lineage>
</organism>
<evidence type="ECO:0000313" key="2">
    <source>
        <dbReference type="Proteomes" id="UP001497516"/>
    </source>
</evidence>
<gene>
    <name evidence="1" type="ORF">LTRI10_LOCUS44176</name>
</gene>
<dbReference type="EMBL" id="OZ034820">
    <property type="protein sequence ID" value="CAL1404309.1"/>
    <property type="molecule type" value="Genomic_DNA"/>
</dbReference>
<dbReference type="Proteomes" id="UP001497516">
    <property type="component" value="Chromosome 7"/>
</dbReference>
<sequence length="82" mass="9396">MLKKTVKRKLDLDGKDGGGVNLHRVYKFKILLPNGVTVGLRLSNPEPEMSLQNFIQKLREEYVIVRRQSGEENETALMSVLR</sequence>
<evidence type="ECO:0000313" key="1">
    <source>
        <dbReference type="EMBL" id="CAL1404309.1"/>
    </source>
</evidence>